<dbReference type="InterPro" id="IPR003847">
    <property type="entry name" value="Put_antitoxin"/>
</dbReference>
<dbReference type="RefSeq" id="WP_015323148.1">
    <property type="nucleotide sequence ID" value="NC_019974.1"/>
</dbReference>
<reference evidence="2 3" key="1">
    <citation type="submission" date="2012-11" db="EMBL/GenBank/DDBJ databases">
        <title>FINISHED of Natronococcus occultus SP4, DSM 3396.</title>
        <authorList>
            <consortium name="DOE Joint Genome Institute"/>
            <person name="Eisen J."/>
            <person name="Huntemann M."/>
            <person name="Wei C.-L."/>
            <person name="Han J."/>
            <person name="Detter J.C."/>
            <person name="Han C."/>
            <person name="Tapia R."/>
            <person name="Chen A."/>
            <person name="Kyrpides N."/>
            <person name="Mavromatis K."/>
            <person name="Markowitz V."/>
            <person name="Szeto E."/>
            <person name="Ivanova N."/>
            <person name="Mikhailova N."/>
            <person name="Ovchinnikova G."/>
            <person name="Pagani I."/>
            <person name="Pati A."/>
            <person name="Goodwin L."/>
            <person name="Nordberg H.P."/>
            <person name="Cantor M.N."/>
            <person name="Hua S.X."/>
            <person name="Woyke T."/>
            <person name="Eisen J."/>
            <person name="Klenk H.-P."/>
            <person name="Klenk H.-P."/>
        </authorList>
    </citation>
    <scope>NUCLEOTIDE SEQUENCE [LARGE SCALE GENOMIC DNA]</scope>
    <source>
        <strain evidence="2 3">SP4</strain>
    </source>
</reference>
<accession>L0K3W3</accession>
<dbReference type="Proteomes" id="UP000010878">
    <property type="component" value="Chromosome"/>
</dbReference>
<dbReference type="HOGENOM" id="CLU_170073_2_0_2"/>
<name>L0K3W3_9EURY</name>
<dbReference type="KEGG" id="nou:Natoc_4018"/>
<keyword evidence="1" id="KW-1277">Toxin-antitoxin system</keyword>
<keyword evidence="3" id="KW-1185">Reference proteome</keyword>
<dbReference type="STRING" id="694430.Natoc_4018"/>
<sequence>MSKSIRVDEDTHAALAALKGEDETFDDLLSRLVSERRETVREGAGLWANTDAAEKARQARTEMKRGIGSDDG</sequence>
<dbReference type="OrthoDB" id="9187at2157"/>
<evidence type="ECO:0000313" key="3">
    <source>
        <dbReference type="Proteomes" id="UP000010878"/>
    </source>
</evidence>
<dbReference type="EMBL" id="CP003929">
    <property type="protein sequence ID" value="AGB39716.1"/>
    <property type="molecule type" value="Genomic_DNA"/>
</dbReference>
<gene>
    <name evidence="2" type="ORF">Natoc_4018</name>
</gene>
<organism evidence="2 3">
    <name type="scientific">Natronococcus occultus SP4</name>
    <dbReference type="NCBI Taxonomy" id="694430"/>
    <lineage>
        <taxon>Archaea</taxon>
        <taxon>Methanobacteriati</taxon>
        <taxon>Methanobacteriota</taxon>
        <taxon>Stenosarchaea group</taxon>
        <taxon>Halobacteria</taxon>
        <taxon>Halobacteriales</taxon>
        <taxon>Natrialbaceae</taxon>
        <taxon>Natronococcus</taxon>
    </lineage>
</organism>
<evidence type="ECO:0000313" key="2">
    <source>
        <dbReference type="EMBL" id="AGB39716.1"/>
    </source>
</evidence>
<dbReference type="Pfam" id="PF02697">
    <property type="entry name" value="VAPB_antitox"/>
    <property type="match status" value="1"/>
</dbReference>
<dbReference type="eggNOG" id="arCOG08550">
    <property type="taxonomic scope" value="Archaea"/>
</dbReference>
<dbReference type="AlphaFoldDB" id="L0K3W3"/>
<protein>
    <submittedName>
        <fullName evidence="2">Uncharacterized protein</fullName>
    </submittedName>
</protein>
<dbReference type="GeneID" id="14401892"/>
<proteinExistence type="predicted"/>
<evidence type="ECO:0000256" key="1">
    <source>
        <dbReference type="ARBA" id="ARBA00022649"/>
    </source>
</evidence>